<protein>
    <submittedName>
        <fullName evidence="5">Type 1 fimbrial protein</fullName>
    </submittedName>
</protein>
<reference evidence="5" key="2">
    <citation type="submission" date="2020-10" db="EMBL/GenBank/DDBJ databases">
        <authorList>
            <consortium name="NCBI Pathogen Detection Project"/>
        </authorList>
    </citation>
    <scope>NUCLEOTIDE SEQUENCE</scope>
    <source>
        <strain evidence="5">CAVp300</strain>
    </source>
</reference>
<dbReference type="EMBL" id="DACSUM010000027">
    <property type="protein sequence ID" value="HAT3582901.1"/>
    <property type="molecule type" value="Genomic_DNA"/>
</dbReference>
<comment type="similarity">
    <text evidence="2">Belongs to the fimbrial protein family.</text>
</comment>
<evidence type="ECO:0000256" key="1">
    <source>
        <dbReference type="ARBA" id="ARBA00004561"/>
    </source>
</evidence>
<dbReference type="PANTHER" id="PTHR33420:SF14">
    <property type="entry name" value="TYPE 1 FIMBRIN D-MANNOSE SPECIFIC ADHESIN"/>
    <property type="match status" value="1"/>
</dbReference>
<evidence type="ECO:0000256" key="3">
    <source>
        <dbReference type="ARBA" id="ARBA00023263"/>
    </source>
</evidence>
<keyword evidence="3" id="KW-0281">Fimbrium</keyword>
<dbReference type="GO" id="GO:0009289">
    <property type="term" value="C:pilus"/>
    <property type="evidence" value="ECO:0007669"/>
    <property type="project" value="UniProtKB-SubCell"/>
</dbReference>
<dbReference type="InterPro" id="IPR008966">
    <property type="entry name" value="Adhesion_dom_sf"/>
</dbReference>
<name>A0A9P3TA83_KLUIN</name>
<dbReference type="InterPro" id="IPR036937">
    <property type="entry name" value="Adhesion_dom_fimbrial_sf"/>
</dbReference>
<evidence type="ECO:0000313" key="5">
    <source>
        <dbReference type="EMBL" id="HAT3582901.1"/>
    </source>
</evidence>
<gene>
    <name evidence="5" type="ORF">I8531_003227</name>
</gene>
<feature type="domain" description="Fimbrial-type adhesion" evidence="4">
    <location>
        <begin position="89"/>
        <end position="229"/>
    </location>
</feature>
<organism evidence="5 6">
    <name type="scientific">Kluyvera intermedia</name>
    <name type="common">Enterobacter intermedius</name>
    <dbReference type="NCBI Taxonomy" id="61648"/>
    <lineage>
        <taxon>Bacteria</taxon>
        <taxon>Pseudomonadati</taxon>
        <taxon>Pseudomonadota</taxon>
        <taxon>Gammaproteobacteria</taxon>
        <taxon>Enterobacterales</taxon>
        <taxon>Enterobacteriaceae</taxon>
        <taxon>Kluyvera</taxon>
    </lineage>
</organism>
<dbReference type="RefSeq" id="WP_167337875.1">
    <property type="nucleotide sequence ID" value="NZ_CABMNU010000005.1"/>
</dbReference>
<dbReference type="Pfam" id="PF00419">
    <property type="entry name" value="Fimbrial"/>
    <property type="match status" value="1"/>
</dbReference>
<dbReference type="AlphaFoldDB" id="A0A9P3TA83"/>
<accession>A0A9P3TA83</accession>
<dbReference type="InterPro" id="IPR000259">
    <property type="entry name" value="Adhesion_dom_fimbrial"/>
</dbReference>
<reference evidence="5" key="1">
    <citation type="journal article" date="2018" name="Genome Biol.">
        <title>SKESA: strategic k-mer extension for scrupulous assemblies.</title>
        <authorList>
            <person name="Souvorov A."/>
            <person name="Agarwala R."/>
            <person name="Lipman D.J."/>
        </authorList>
    </citation>
    <scope>NUCLEOTIDE SEQUENCE</scope>
    <source>
        <strain evidence="5">CAVp300</strain>
    </source>
</reference>
<dbReference type="Proteomes" id="UP000867740">
    <property type="component" value="Unassembled WGS sequence"/>
</dbReference>
<dbReference type="SUPFAM" id="SSF49401">
    <property type="entry name" value="Bacterial adhesins"/>
    <property type="match status" value="1"/>
</dbReference>
<evidence type="ECO:0000313" key="6">
    <source>
        <dbReference type="Proteomes" id="UP000867740"/>
    </source>
</evidence>
<sequence>MVWTEVYPPNIVVKNNLGSYHHGFGDGFFEAAQHFLIKAQLYVTGPIGDEADALDLNFTIEGWNNTTRNSTEGGVEWSRLTITGHVPVTVKSCETPDILVDLKKHSKPDFTTVGSTSAATPFNFEIKKCSKDMAAVKYTFKPAAGINLVNPGASNQHVTLRTGSTASGVGVQVLYANDTLVPFNTAVKYTGYNASLGGDYVIPMKARFIRTGEVTPGTAESAVEFTMAYE</sequence>
<dbReference type="Gene3D" id="2.60.40.1090">
    <property type="entry name" value="Fimbrial-type adhesion domain"/>
    <property type="match status" value="1"/>
</dbReference>
<dbReference type="InterPro" id="IPR050263">
    <property type="entry name" value="Bact_Fimbrial_Adh_Pro"/>
</dbReference>
<dbReference type="PANTHER" id="PTHR33420">
    <property type="entry name" value="FIMBRIAL SUBUNIT ELFA-RELATED"/>
    <property type="match status" value="1"/>
</dbReference>
<evidence type="ECO:0000256" key="2">
    <source>
        <dbReference type="ARBA" id="ARBA00006671"/>
    </source>
</evidence>
<evidence type="ECO:0000259" key="4">
    <source>
        <dbReference type="Pfam" id="PF00419"/>
    </source>
</evidence>
<proteinExistence type="inferred from homology"/>
<dbReference type="GO" id="GO:0043709">
    <property type="term" value="P:cell adhesion involved in single-species biofilm formation"/>
    <property type="evidence" value="ECO:0007669"/>
    <property type="project" value="TreeGrafter"/>
</dbReference>
<comment type="caution">
    <text evidence="5">The sequence shown here is derived from an EMBL/GenBank/DDBJ whole genome shotgun (WGS) entry which is preliminary data.</text>
</comment>
<comment type="subcellular location">
    <subcellularLocation>
        <location evidence="1">Fimbrium</location>
    </subcellularLocation>
</comment>